<dbReference type="InterPro" id="IPR011856">
    <property type="entry name" value="tRNA_endonuc-like_dom_sf"/>
</dbReference>
<keyword evidence="4" id="KW-1185">Reference proteome</keyword>
<dbReference type="InterPro" id="IPR003509">
    <property type="entry name" value="UPF0102_YraN-like"/>
</dbReference>
<comment type="similarity">
    <text evidence="1 2">Belongs to the UPF0102 family.</text>
</comment>
<dbReference type="CDD" id="cd20736">
    <property type="entry name" value="PoNe_Nuclease"/>
    <property type="match status" value="1"/>
</dbReference>
<dbReference type="KEGG" id="pmes:FX988_03220"/>
<accession>A0A857JNL3</accession>
<evidence type="ECO:0000256" key="1">
    <source>
        <dbReference type="ARBA" id="ARBA00006738"/>
    </source>
</evidence>
<sequence length="124" mass="14248">MPWTNPLRSLSKGALGEARALTYLQQQGLALVTQNYRCRSGEIDIIMRDGQELVFVEVKFRSGQQFGSAVEFFHPHKRKKFESAIQHYMLDNQLNPSLIAHRIDIVGIDVLSNNDDKISWLKYV</sequence>
<dbReference type="RefSeq" id="WP_160181104.1">
    <property type="nucleotide sequence ID" value="NZ_CP047656.1"/>
</dbReference>
<dbReference type="Proteomes" id="UP000464524">
    <property type="component" value="Chromosome"/>
</dbReference>
<organism evidence="3 4">
    <name type="scientific">Paraglaciecola mesophila</name>
    <dbReference type="NCBI Taxonomy" id="197222"/>
    <lineage>
        <taxon>Bacteria</taxon>
        <taxon>Pseudomonadati</taxon>
        <taxon>Pseudomonadota</taxon>
        <taxon>Gammaproteobacteria</taxon>
        <taxon>Alteromonadales</taxon>
        <taxon>Alteromonadaceae</taxon>
        <taxon>Paraglaciecola</taxon>
    </lineage>
</organism>
<dbReference type="EMBL" id="CP047656">
    <property type="protein sequence ID" value="QHJ12962.1"/>
    <property type="molecule type" value="Genomic_DNA"/>
</dbReference>
<dbReference type="PANTHER" id="PTHR34039">
    <property type="entry name" value="UPF0102 PROTEIN YRAN"/>
    <property type="match status" value="1"/>
</dbReference>
<dbReference type="PANTHER" id="PTHR34039:SF1">
    <property type="entry name" value="UPF0102 PROTEIN YRAN"/>
    <property type="match status" value="1"/>
</dbReference>
<dbReference type="NCBIfam" id="TIGR00252">
    <property type="entry name" value="YraN family protein"/>
    <property type="match status" value="1"/>
</dbReference>
<dbReference type="OrthoDB" id="9794876at2"/>
<dbReference type="Pfam" id="PF02021">
    <property type="entry name" value="UPF0102"/>
    <property type="match status" value="1"/>
</dbReference>
<dbReference type="GO" id="GO:0003676">
    <property type="term" value="F:nucleic acid binding"/>
    <property type="evidence" value="ECO:0007669"/>
    <property type="project" value="InterPro"/>
</dbReference>
<dbReference type="Gene3D" id="3.40.1350.10">
    <property type="match status" value="1"/>
</dbReference>
<gene>
    <name evidence="3" type="ORF">FX988_03220</name>
</gene>
<proteinExistence type="inferred from homology"/>
<dbReference type="NCBIfam" id="NF009150">
    <property type="entry name" value="PRK12497.1-3"/>
    <property type="match status" value="1"/>
</dbReference>
<name>A0A857JNL3_9ALTE</name>
<dbReference type="AlphaFoldDB" id="A0A857JNL3"/>
<dbReference type="InterPro" id="IPR011335">
    <property type="entry name" value="Restrct_endonuc-II-like"/>
</dbReference>
<protein>
    <recommendedName>
        <fullName evidence="2">UPF0102 protein FX988_03220</fullName>
    </recommendedName>
</protein>
<evidence type="ECO:0000313" key="4">
    <source>
        <dbReference type="Proteomes" id="UP000464524"/>
    </source>
</evidence>
<dbReference type="HAMAP" id="MF_00048">
    <property type="entry name" value="UPF0102"/>
    <property type="match status" value="1"/>
</dbReference>
<evidence type="ECO:0000256" key="2">
    <source>
        <dbReference type="HAMAP-Rule" id="MF_00048"/>
    </source>
</evidence>
<evidence type="ECO:0000313" key="3">
    <source>
        <dbReference type="EMBL" id="QHJ12962.1"/>
    </source>
</evidence>
<dbReference type="SUPFAM" id="SSF52980">
    <property type="entry name" value="Restriction endonuclease-like"/>
    <property type="match status" value="1"/>
</dbReference>
<reference evidence="3 4" key="1">
    <citation type="submission" date="2019-12" db="EMBL/GenBank/DDBJ databases">
        <title>Genome sequencing and assembly of endphytes of Porphyra tenera.</title>
        <authorList>
            <person name="Park J.M."/>
            <person name="Shin R."/>
            <person name="Jo S.H."/>
        </authorList>
    </citation>
    <scope>NUCLEOTIDE SEQUENCE [LARGE SCALE GENOMIC DNA]</scope>
    <source>
        <strain evidence="3 4">GPM4</strain>
    </source>
</reference>